<sequence length="297" mass="32736">MAAIPKWINAGDGKTPQLRWSFVTETPLKYLCLARETGESLAGDESGKLYRLNRQGELDAVTGGFSSLNGLVFSDNGESAAVILEDSKLVWLNKNCGVVGSKNFSSDLLSMAIAPYGHLLAVTIDNGSTSIYQGKRNRITNFVTDRPLSYLKFLVTERLLLGASEYGVISLYDLQGDEIWTQSLRTSIGGIAASGDGEQIYLAGFNLGIQKYGSNGEREGSVMIEGTPRLVETSYRAERLAVVTLENDLYWLDDDSKIIWKVKPPEEICNVCSDPLGNWLICGLSTGEIYCFDWRDW</sequence>
<dbReference type="SUPFAM" id="SSF50998">
    <property type="entry name" value="Quinoprotein alcohol dehydrogenase-like"/>
    <property type="match status" value="1"/>
</dbReference>
<protein>
    <submittedName>
        <fullName evidence="1">Uncharacterized protein</fullName>
    </submittedName>
</protein>
<name>A0A3B1E6X0_9ZZZZ</name>
<organism evidence="1">
    <name type="scientific">hydrothermal vent metagenome</name>
    <dbReference type="NCBI Taxonomy" id="652676"/>
    <lineage>
        <taxon>unclassified sequences</taxon>
        <taxon>metagenomes</taxon>
        <taxon>ecological metagenomes</taxon>
    </lineage>
</organism>
<dbReference type="InterPro" id="IPR015943">
    <property type="entry name" value="WD40/YVTN_repeat-like_dom_sf"/>
</dbReference>
<accession>A0A3B1E6X0</accession>
<dbReference type="EMBL" id="UOGL01000294">
    <property type="protein sequence ID" value="VAX39097.1"/>
    <property type="molecule type" value="Genomic_DNA"/>
</dbReference>
<dbReference type="InterPro" id="IPR011047">
    <property type="entry name" value="Quinoprotein_ADH-like_sf"/>
</dbReference>
<dbReference type="Gene3D" id="2.130.10.10">
    <property type="entry name" value="YVTN repeat-like/Quinoprotein amine dehydrogenase"/>
    <property type="match status" value="1"/>
</dbReference>
<proteinExistence type="predicted"/>
<dbReference type="AlphaFoldDB" id="A0A3B1E6X0"/>
<evidence type="ECO:0000313" key="1">
    <source>
        <dbReference type="EMBL" id="VAX39097.1"/>
    </source>
</evidence>
<gene>
    <name evidence="1" type="ORF">MNBD_PLANCTO02-419</name>
</gene>
<reference evidence="1" key="1">
    <citation type="submission" date="2018-06" db="EMBL/GenBank/DDBJ databases">
        <authorList>
            <person name="Zhirakovskaya E."/>
        </authorList>
    </citation>
    <scope>NUCLEOTIDE SEQUENCE</scope>
</reference>